<dbReference type="EMBL" id="BMZS01000009">
    <property type="protein sequence ID" value="GHD57347.1"/>
    <property type="molecule type" value="Genomic_DNA"/>
</dbReference>
<dbReference type="Proteomes" id="UP000630353">
    <property type="component" value="Unassembled WGS sequence"/>
</dbReference>
<dbReference type="PANTHER" id="PTHR46401:SF2">
    <property type="entry name" value="GLYCOSYLTRANSFERASE WBBK-RELATED"/>
    <property type="match status" value="1"/>
</dbReference>
<dbReference type="Gene3D" id="3.40.50.2000">
    <property type="entry name" value="Glycogen Phosphorylase B"/>
    <property type="match status" value="2"/>
</dbReference>
<dbReference type="Pfam" id="PF00534">
    <property type="entry name" value="Glycos_transf_1"/>
    <property type="match status" value="1"/>
</dbReference>
<reference evidence="4" key="2">
    <citation type="submission" date="2020-09" db="EMBL/GenBank/DDBJ databases">
        <authorList>
            <person name="Sun Q."/>
            <person name="Kim S."/>
        </authorList>
    </citation>
    <scope>NUCLEOTIDE SEQUENCE</scope>
    <source>
        <strain evidence="4">KCTC 42651</strain>
    </source>
</reference>
<dbReference type="SUPFAM" id="SSF53756">
    <property type="entry name" value="UDP-Glycosyltransferase/glycogen phosphorylase"/>
    <property type="match status" value="1"/>
</dbReference>
<comment type="caution">
    <text evidence="4">The sequence shown here is derived from an EMBL/GenBank/DDBJ whole genome shotgun (WGS) entry which is preliminary data.</text>
</comment>
<accession>A0A919CQY0</accession>
<evidence type="ECO:0000313" key="4">
    <source>
        <dbReference type="EMBL" id="GHD57347.1"/>
    </source>
</evidence>
<protein>
    <submittedName>
        <fullName evidence="4">Glycosyl transferase</fullName>
    </submittedName>
</protein>
<feature type="domain" description="Glycosyl transferase family 1" evidence="2">
    <location>
        <begin position="211"/>
        <end position="377"/>
    </location>
</feature>
<dbReference type="AlphaFoldDB" id="A0A919CQY0"/>
<dbReference type="InterPro" id="IPR001296">
    <property type="entry name" value="Glyco_trans_1"/>
</dbReference>
<evidence type="ECO:0000259" key="3">
    <source>
        <dbReference type="Pfam" id="PF12000"/>
    </source>
</evidence>
<dbReference type="Pfam" id="PF12000">
    <property type="entry name" value="Glyco_trans_4_3"/>
    <property type="match status" value="1"/>
</dbReference>
<evidence type="ECO:0000313" key="5">
    <source>
        <dbReference type="Proteomes" id="UP000630353"/>
    </source>
</evidence>
<dbReference type="RefSeq" id="WP_189992687.1">
    <property type="nucleotide sequence ID" value="NZ_BMZS01000009.1"/>
</dbReference>
<evidence type="ECO:0000259" key="2">
    <source>
        <dbReference type="Pfam" id="PF00534"/>
    </source>
</evidence>
<feature type="domain" description="Glycosyl transferase family 4" evidence="3">
    <location>
        <begin position="26"/>
        <end position="190"/>
    </location>
</feature>
<dbReference type="PANTHER" id="PTHR46401">
    <property type="entry name" value="GLYCOSYLTRANSFERASE WBBK-RELATED"/>
    <property type="match status" value="1"/>
</dbReference>
<proteinExistence type="predicted"/>
<name>A0A919CQY0_9PROT</name>
<gene>
    <name evidence="4" type="ORF">GCM10017083_38710</name>
</gene>
<reference evidence="4" key="1">
    <citation type="journal article" date="2014" name="Int. J. Syst. Evol. Microbiol.">
        <title>Complete genome sequence of Corynebacterium casei LMG S-19264T (=DSM 44701T), isolated from a smear-ripened cheese.</title>
        <authorList>
            <consortium name="US DOE Joint Genome Institute (JGI-PGF)"/>
            <person name="Walter F."/>
            <person name="Albersmeier A."/>
            <person name="Kalinowski J."/>
            <person name="Ruckert C."/>
        </authorList>
    </citation>
    <scope>NUCLEOTIDE SEQUENCE</scope>
    <source>
        <strain evidence="4">KCTC 42651</strain>
    </source>
</reference>
<dbReference type="InterPro" id="IPR022623">
    <property type="entry name" value="Glyco_trans_4"/>
</dbReference>
<sequence>MRILFVHQNMPAQYAHLAAHYAADPRNEVVFLTRRKGIEMPGVRTVRYDLAREPRTDAHHYVKFLDEHLLYGQAVVRAAVSLKNGGFRPDVICAHSGWGEAMFLKDVYPDTPLLVYAEYYYRGRGADVGFESDREPDLDIVCRSRARNAHMLLSLEAADWAVTPTLWQWRQQPAAFRPRISVIHDGIRTQVCTPDPAVHLPLPNGTVLTRDDEVVTYLSRNLEPYRGFDRFMRALPELLKRRPKAHVVLVGGDESSYGGLPADFRSWREKLLAEVRIDPHRVHFLGRVPYDYYLRVLRVSRVHTYLTYPFVLSWSMLESMSTGCCLVASATPPVQEVLRDGETGAMVDYFDGGAMVDRICTLLDDPETRERYAAAARGYVVENYDLETVCLPQQVALIERVASGNLPRFSSTAIAEGFPGAPPELA</sequence>
<keyword evidence="5" id="KW-1185">Reference proteome</keyword>
<dbReference type="GO" id="GO:0016757">
    <property type="term" value="F:glycosyltransferase activity"/>
    <property type="evidence" value="ECO:0007669"/>
    <property type="project" value="InterPro"/>
</dbReference>
<dbReference type="CDD" id="cd03818">
    <property type="entry name" value="GT4_ExpC-like"/>
    <property type="match status" value="1"/>
</dbReference>
<evidence type="ECO:0000256" key="1">
    <source>
        <dbReference type="ARBA" id="ARBA00022679"/>
    </source>
</evidence>
<keyword evidence="1 4" id="KW-0808">Transferase</keyword>
<dbReference type="GO" id="GO:0009103">
    <property type="term" value="P:lipopolysaccharide biosynthetic process"/>
    <property type="evidence" value="ECO:0007669"/>
    <property type="project" value="TreeGrafter"/>
</dbReference>
<organism evidence="4 5">
    <name type="scientific">Thalassobaculum fulvum</name>
    <dbReference type="NCBI Taxonomy" id="1633335"/>
    <lineage>
        <taxon>Bacteria</taxon>
        <taxon>Pseudomonadati</taxon>
        <taxon>Pseudomonadota</taxon>
        <taxon>Alphaproteobacteria</taxon>
        <taxon>Rhodospirillales</taxon>
        <taxon>Thalassobaculaceae</taxon>
        <taxon>Thalassobaculum</taxon>
    </lineage>
</organism>